<sequence length="698" mass="81051">MQGIQTTTYYETPDADLGIVTQDLVQLQVNGIESVKQPVITKDYIHVNQQQLLSCQDAVNQIRSKNGFAQCLCGKKAESTKHLQKDVRGIAQKLFHNITQYIQVIQGILTHKQSRKNIYTDTISQAPQEASLQNFVSTLYKRYHESNSISNLILKQGFQGSCYDFWAYCLLDKIKILIPTRIIGCSHPACYELTSLLCYQKQCDLNKDDSRIIRDINDKSIIFHCSYPGCDNKIDIQTLPLMLSKLFIDQELLNLLNSAPSIQFKFTYDLQKKSFTKDFQDRDPYIVNIHQNLDNATYNSIMVQIQSIIQLNISEEIQEKLNQQKYQIRKINLIDPLNGKQVEFPVRCIKCTDYNRCADIRTYIAHFFKNKKKQGISEQINCPICNNILETKTGLLNNLIYFDQNIISRMFKDSTVNDSKQFDYNGKLYMLEEFLSKQKFSKNTYTSILKQKKNNDGTYVKEVEFNSLKCILNPNRKLQYPLIIKNCQNNSYIDFESFYEKMVECKFKIPEEGLQLCLCQEYCSKNPIKKYTTSLFYHEALGNALQSLKNKGLTPQKFKYNFVEEKIYIDLGNKNNTNTGIDKKIIQKGRFNAGFRDQLKNEDYLQAFQKKTVMGKQYQIQAMTQEIIQGLYSTHDAYGVKIDVDTKVKQMNETANEDLKKYQFVVTGMSVEMNNDLIKMNKGEASSQFYQKQVQNDK</sequence>
<dbReference type="Proteomes" id="UP000688137">
    <property type="component" value="Unassembled WGS sequence"/>
</dbReference>
<reference evidence="1" key="1">
    <citation type="submission" date="2021-01" db="EMBL/GenBank/DDBJ databases">
        <authorList>
            <consortium name="Genoscope - CEA"/>
            <person name="William W."/>
        </authorList>
    </citation>
    <scope>NUCLEOTIDE SEQUENCE</scope>
</reference>
<evidence type="ECO:0000313" key="2">
    <source>
        <dbReference type="Proteomes" id="UP000688137"/>
    </source>
</evidence>
<accession>A0A8S1PTI4</accession>
<evidence type="ECO:0000313" key="1">
    <source>
        <dbReference type="EMBL" id="CAD8106294.1"/>
    </source>
</evidence>
<organism evidence="1 2">
    <name type="scientific">Paramecium primaurelia</name>
    <dbReference type="NCBI Taxonomy" id="5886"/>
    <lineage>
        <taxon>Eukaryota</taxon>
        <taxon>Sar</taxon>
        <taxon>Alveolata</taxon>
        <taxon>Ciliophora</taxon>
        <taxon>Intramacronucleata</taxon>
        <taxon>Oligohymenophorea</taxon>
        <taxon>Peniculida</taxon>
        <taxon>Parameciidae</taxon>
        <taxon>Paramecium</taxon>
    </lineage>
</organism>
<proteinExistence type="predicted"/>
<dbReference type="AlphaFoldDB" id="A0A8S1PTI4"/>
<protein>
    <submittedName>
        <fullName evidence="1">Uncharacterized protein</fullName>
    </submittedName>
</protein>
<keyword evidence="2" id="KW-1185">Reference proteome</keyword>
<dbReference type="EMBL" id="CAJJDM010000133">
    <property type="protein sequence ID" value="CAD8106294.1"/>
    <property type="molecule type" value="Genomic_DNA"/>
</dbReference>
<name>A0A8S1PTI4_PARPR</name>
<comment type="caution">
    <text evidence="1">The sequence shown here is derived from an EMBL/GenBank/DDBJ whole genome shotgun (WGS) entry which is preliminary data.</text>
</comment>
<gene>
    <name evidence="1" type="ORF">PPRIM_AZ9-3.1.T1300049</name>
</gene>